<sequence length="1671" mass="188787">MFTTIQDKIKKMTNKFRPTQVDAVTIQDGCYDELSAHTICVHIVFPHVAKITINAVYTTDVYDAVKYMLFTHYHSETVERVLSIAKRAHVYARGRLLRQIQLPLSSYGVSQDETLTIRMFGLVGGAILLPTYAHVAECEQAVLTALAPQADDATGAYARGCNVFSNSAKKFFEGLAKTCGDDYIPCLIEDIMFLYTGVVRAADLSQIIREVAIFIKLRNPGLLFRQENADLIVAKFTTIFSSDWEFRSQGLEEILGNVQSGLGKFDEMRNAPILKKLHKAMMYVLSLGLFEKFGVTFDNLRYSKLEAEVLKRKYKLGVDFVHTMIDTLVFLLQRGLQCMKTGSLDPLYHSGSTYEAWFDKAQDLKRQSVLLNAPEEHGFTYFGFLADLKDHIEKGDAIYKHATRMGATERRLVGTAVSDLRLIEAHQVTKRSALQERDAPFAVLLFGGSSVGKSTLTKMLFYQYGKTFGLPTQSEFKFIRNANANFWDGFTSSQWCVQLDDIAFMHPNKAATGDPTVMEMLQVVNNVPFVPDQASLEDKGRTPMKAKFVIATTNCENLNAVHYFQTPLAVQRRLPYVLDVRPKEEYSRDGCMLDSSKIEQVDGHWPDYWDIVVKRVVPDGDNRVGQRAKLVDVEKFTSIDDFLSWFSREAVQHEQVQHQVKECDIAMSDIELCKHCWYNKLLCQCTHTQSYDEFVPSQGGGFTFFNGDAARDENLADVDTPLRQFVADQSTFTVTPTNVGEYVEWGWDDLFFFYLAQVYLIVFDWEWIHGALLHQLRCEWFARWLEDHFVGDKQKAQYLRRRFRIIGERAEAYYGLGRVVRRLAAAAVLAGSAYSMYTVYNAYVKKDEEQTTPAREEPCAPVPNVPTPVAPQAQPSSRDIGHAPRAEAVEEENVWHKNDFELTTFDVTRQMACDSRTPDEIESYVAPNVVHFTTTRVDSNGQTVLRKGKALCIRGHIYVTAAHTLPKGRYTLSVVHGSAGSIGLQSVSTEMCDDDVITFPNKEVSFFRLRCLPPKKNLMPLIAKDSANFVAAGRYILRTPEGCVESVRVVNISNGGHFVCESMEVDTVWNGNATPHTEVGQCGMPLVAFTGRGPMICGLHIAGGGARIAAAKFTVEIAQAGLDAFPEPHIEAGVPMLSAQGYDRELVQLHHKSVMAFIPTGKCNVYGSFTGFRPHGRSSVVPTVIRDAVVARGYAENFTAPKLGSWEPWRLAALDMVNPVERMKTDVVSKCVEAFKEDIERELPSGEWKEIHVLDDFTTMNGAPGVKFIDKINRNTSMGNPFKKSKRHFLVPAESENDVTDPQMYNTEIQERIDMMLGTYLEGRRVMPVYCGHEKDEAMKEKKVKAMQNRIFTGSPGDAAHITRKYLLTLVRVMQRNKFVFECGPGTNPLSTEWQDIRDHICKFGEESLIAGDYGKFDKTMPPALILAAFDILRWMCERAGYSLDSLLVVQGIAEDTAFPLVDFNGDLVEFFGSNPSGHPLTVIINGLANSLYMRYCFHELDPEHEVRSFKKMVALITYGDDNAMGVHPAAPWFNHTTVQKVLADVGVRYTMADKEAVSVPYIHIDQVSFLKRTWRWDEDVGAYLAPLEETSIGKSLTRVVASKTITAESQACEVLKCAHMEYFNYGWDKFHEKDKMIREIMDECDLWPHTYMDKFPTWQEYRDGFWRRSA</sequence>
<dbReference type="InterPro" id="IPR001205">
    <property type="entry name" value="RNA-dir_pol_C"/>
</dbReference>
<keyword evidence="4" id="KW-0378">Hydrolase</keyword>
<evidence type="ECO:0000256" key="7">
    <source>
        <dbReference type="ARBA" id="ARBA00022953"/>
    </source>
</evidence>
<evidence type="ECO:0000256" key="1">
    <source>
        <dbReference type="ARBA" id="ARBA00022679"/>
    </source>
</evidence>
<dbReference type="SUPFAM" id="SSF52540">
    <property type="entry name" value="P-loop containing nucleoside triphosphate hydrolases"/>
    <property type="match status" value="1"/>
</dbReference>
<dbReference type="InterPro" id="IPR027417">
    <property type="entry name" value="P-loop_NTPase"/>
</dbReference>
<feature type="compositionally biased region" description="Pro residues" evidence="8">
    <location>
        <begin position="860"/>
        <end position="869"/>
    </location>
</feature>
<evidence type="ECO:0000256" key="4">
    <source>
        <dbReference type="ARBA" id="ARBA00022801"/>
    </source>
</evidence>
<evidence type="ECO:0000259" key="10">
    <source>
        <dbReference type="PROSITE" id="PS51218"/>
    </source>
</evidence>
<evidence type="ECO:0000256" key="5">
    <source>
        <dbReference type="ARBA" id="ARBA00022807"/>
    </source>
</evidence>
<dbReference type="EMBL" id="MW348217">
    <property type="protein sequence ID" value="QRQ90208.1"/>
    <property type="molecule type" value="Genomic_RNA"/>
</dbReference>
<protein>
    <recommendedName>
        <fullName evidence="12">Nonstructural polyprotein</fullName>
    </recommendedName>
</protein>
<dbReference type="GO" id="GO:0003723">
    <property type="term" value="F:RNA binding"/>
    <property type="evidence" value="ECO:0007669"/>
    <property type="project" value="InterPro"/>
</dbReference>
<evidence type="ECO:0000313" key="11">
    <source>
        <dbReference type="EMBL" id="QRQ90208.1"/>
    </source>
</evidence>
<dbReference type="InterPro" id="IPR043502">
    <property type="entry name" value="DNA/RNA_pol_sf"/>
</dbReference>
<dbReference type="CDD" id="cd23195">
    <property type="entry name" value="Marnaviridae_RdRp"/>
    <property type="match status" value="1"/>
</dbReference>
<dbReference type="GO" id="GO:0039694">
    <property type="term" value="P:viral RNA genome replication"/>
    <property type="evidence" value="ECO:0007669"/>
    <property type="project" value="InterPro"/>
</dbReference>
<dbReference type="Gene3D" id="3.30.70.270">
    <property type="match status" value="1"/>
</dbReference>
<dbReference type="GO" id="GO:0003724">
    <property type="term" value="F:RNA helicase activity"/>
    <property type="evidence" value="ECO:0007669"/>
    <property type="project" value="InterPro"/>
</dbReference>
<dbReference type="PROSITE" id="PS50507">
    <property type="entry name" value="RDRP_SSRNA_POS"/>
    <property type="match status" value="1"/>
</dbReference>
<keyword evidence="3" id="KW-0547">Nucleotide-binding</keyword>
<feature type="region of interest" description="Disordered" evidence="8">
    <location>
        <begin position="850"/>
        <end position="879"/>
    </location>
</feature>
<keyword evidence="5" id="KW-0645">Protease</keyword>
<feature type="domain" description="SF3 helicase" evidence="10">
    <location>
        <begin position="419"/>
        <end position="593"/>
    </location>
</feature>
<evidence type="ECO:0000256" key="2">
    <source>
        <dbReference type="ARBA" id="ARBA00022695"/>
    </source>
</evidence>
<keyword evidence="7" id="KW-0693">Viral RNA replication</keyword>
<dbReference type="GO" id="GO:0008234">
    <property type="term" value="F:cysteine-type peptidase activity"/>
    <property type="evidence" value="ECO:0007669"/>
    <property type="project" value="UniProtKB-KW"/>
</dbReference>
<keyword evidence="1" id="KW-0808">Transferase</keyword>
<dbReference type="InterPro" id="IPR014759">
    <property type="entry name" value="Helicase_SF3_ssRNA_vir"/>
</dbReference>
<evidence type="ECO:0000259" key="9">
    <source>
        <dbReference type="PROSITE" id="PS50507"/>
    </source>
</evidence>
<keyword evidence="5" id="KW-0788">Thiol protease</keyword>
<evidence type="ECO:0000256" key="8">
    <source>
        <dbReference type="SAM" id="MobiDB-lite"/>
    </source>
</evidence>
<reference evidence="11" key="1">
    <citation type="submission" date="2020-11" db="EMBL/GenBank/DDBJ databases">
        <title>Viral genomes from river ports along the Yangtze River in China.</title>
        <authorList>
            <person name="Lu J."/>
            <person name="Shen Q."/>
            <person name="Yang S."/>
            <person name="Zhang W."/>
        </authorList>
    </citation>
    <scope>NUCLEOTIDE SEQUENCE</scope>
    <source>
        <strain evidence="11">6nt-RDRP-3</strain>
    </source>
</reference>
<name>A0A893A5K7_9VIRU</name>
<dbReference type="Pfam" id="PF00910">
    <property type="entry name" value="RNA_helicase"/>
    <property type="match status" value="1"/>
</dbReference>
<dbReference type="SUPFAM" id="SSF50494">
    <property type="entry name" value="Trypsin-like serine proteases"/>
    <property type="match status" value="1"/>
</dbReference>
<dbReference type="InterPro" id="IPR009003">
    <property type="entry name" value="Peptidase_S1_PA"/>
</dbReference>
<evidence type="ECO:0000256" key="6">
    <source>
        <dbReference type="ARBA" id="ARBA00022840"/>
    </source>
</evidence>
<dbReference type="Pfam" id="PF00680">
    <property type="entry name" value="RdRP_1"/>
    <property type="match status" value="1"/>
</dbReference>
<keyword evidence="6" id="KW-0067">ATP-binding</keyword>
<dbReference type="InterPro" id="IPR007094">
    <property type="entry name" value="RNA-dir_pol_PSvirus"/>
</dbReference>
<organism evidence="11">
    <name type="scientific">Riboviria sp</name>
    <dbReference type="NCBI Taxonomy" id="2585031"/>
    <lineage>
        <taxon>Viruses</taxon>
        <taxon>Riboviria</taxon>
    </lineage>
</organism>
<dbReference type="GO" id="GO:0006351">
    <property type="term" value="P:DNA-templated transcription"/>
    <property type="evidence" value="ECO:0007669"/>
    <property type="project" value="InterPro"/>
</dbReference>
<keyword evidence="2" id="KW-0548">Nucleotidyltransferase</keyword>
<dbReference type="GO" id="GO:0003968">
    <property type="term" value="F:RNA-directed RNA polymerase activity"/>
    <property type="evidence" value="ECO:0007669"/>
    <property type="project" value="InterPro"/>
</dbReference>
<accession>A0A893A5K7</accession>
<feature type="domain" description="RdRp catalytic" evidence="9">
    <location>
        <begin position="1407"/>
        <end position="1535"/>
    </location>
</feature>
<dbReference type="PROSITE" id="PS51218">
    <property type="entry name" value="SF3_HELICASE_2"/>
    <property type="match status" value="1"/>
</dbReference>
<dbReference type="InterPro" id="IPR043128">
    <property type="entry name" value="Rev_trsase/Diguanyl_cyclase"/>
</dbReference>
<dbReference type="GO" id="GO:0005524">
    <property type="term" value="F:ATP binding"/>
    <property type="evidence" value="ECO:0007669"/>
    <property type="project" value="UniProtKB-KW"/>
</dbReference>
<proteinExistence type="predicted"/>
<evidence type="ECO:0000256" key="3">
    <source>
        <dbReference type="ARBA" id="ARBA00022741"/>
    </source>
</evidence>
<dbReference type="SUPFAM" id="SSF56672">
    <property type="entry name" value="DNA/RNA polymerases"/>
    <property type="match status" value="1"/>
</dbReference>
<dbReference type="InterPro" id="IPR000605">
    <property type="entry name" value="Helicase_SF3_ssDNA/RNA_vir"/>
</dbReference>
<evidence type="ECO:0008006" key="12">
    <source>
        <dbReference type="Google" id="ProtNLM"/>
    </source>
</evidence>